<name>A0AAC8UVZ7_9LACO</name>
<organism evidence="2 3">
    <name type="scientific">Levilactobacillus koreensis</name>
    <dbReference type="NCBI Taxonomy" id="637971"/>
    <lineage>
        <taxon>Bacteria</taxon>
        <taxon>Bacillati</taxon>
        <taxon>Bacillota</taxon>
        <taxon>Bacilli</taxon>
        <taxon>Lactobacillales</taxon>
        <taxon>Lactobacillaceae</taxon>
        <taxon>Levilactobacillus</taxon>
    </lineage>
</organism>
<proteinExistence type="predicted"/>
<dbReference type="KEGG" id="lko:ABN16_08015"/>
<evidence type="ECO:0000256" key="1">
    <source>
        <dbReference type="SAM" id="MobiDB-lite"/>
    </source>
</evidence>
<evidence type="ECO:0000313" key="3">
    <source>
        <dbReference type="Proteomes" id="UP000036000"/>
    </source>
</evidence>
<feature type="region of interest" description="Disordered" evidence="1">
    <location>
        <begin position="409"/>
        <end position="434"/>
    </location>
</feature>
<accession>A0AAC8UVZ7</accession>
<keyword evidence="3" id="KW-1185">Reference proteome</keyword>
<gene>
    <name evidence="2" type="ORF">ABN16_08015</name>
</gene>
<feature type="compositionally biased region" description="Polar residues" evidence="1">
    <location>
        <begin position="409"/>
        <end position="422"/>
    </location>
</feature>
<dbReference type="EMBL" id="CP012033">
    <property type="protein sequence ID" value="AKP64952.1"/>
    <property type="molecule type" value="Genomic_DNA"/>
</dbReference>
<dbReference type="SUPFAM" id="SSF49899">
    <property type="entry name" value="Concanavalin A-like lectins/glucanases"/>
    <property type="match status" value="1"/>
</dbReference>
<dbReference type="RefSeq" id="WP_048734730.1">
    <property type="nucleotide sequence ID" value="NZ_CP012033.1"/>
</dbReference>
<evidence type="ECO:0008006" key="4">
    <source>
        <dbReference type="Google" id="ProtNLM"/>
    </source>
</evidence>
<protein>
    <recommendedName>
        <fullName evidence="4">WxL domain-containing protein</fullName>
    </recommendedName>
</protein>
<dbReference type="AlphaFoldDB" id="A0AAC8UVZ7"/>
<evidence type="ECO:0000313" key="2">
    <source>
        <dbReference type="EMBL" id="AKP64952.1"/>
    </source>
</evidence>
<dbReference type="Proteomes" id="UP000036000">
    <property type="component" value="Chromosome"/>
</dbReference>
<dbReference type="InterPro" id="IPR013320">
    <property type="entry name" value="ConA-like_dom_sf"/>
</dbReference>
<reference evidence="2 3" key="1">
    <citation type="submission" date="2015-07" db="EMBL/GenBank/DDBJ databases">
        <title>Lactobacillus korensis/26-25/ whole genome sequencing.</title>
        <authorList>
            <person name="Kim M.K."/>
            <person name="Im W.-T."/>
            <person name="Srinivasan S."/>
            <person name="Lee J.-J."/>
        </authorList>
    </citation>
    <scope>NUCLEOTIDE SEQUENCE [LARGE SCALE GENOMIC DNA]</scope>
    <source>
        <strain evidence="2 3">26-25</strain>
    </source>
</reference>
<sequence>MKRWLVGLTVLLGWLAIAVPISGYADVGDKVDYKDEDWHHGIETAPQGVPLDNLFSIKGAGFDSTPEFIDSALVPKSIARITYDRPAPGAPKQVAAIWSRKDPQRNPLSRSDSRLNLKKDTAISLWMYFGNKGDKAADGMAFVLQNSSAGIKSLGAAGEGLGVWGNDGNGDPQSDVSGITYGAIDNSWALEFDTRPNVSEDSLGGADSFDLGKIAKYPGTVFSEISEEKVVRNGMHIASGYPKSAETYSDSYYKRQWIKDPNNPNRGKWNGPGKLYKMNHVRPKSAGNLADGKWHHLSLAWSATNKTMTYTLNDIDPNNKKKQSIDDIITDTLKINVNIPGENNLNALDKLSKASGIKLNESTRDGAASIKTDPDGNVYWGVTGATNAYSSENGLVVVDSATSLGHVESSATLTKKTSQTSQNEEKISEGDSVTSGDQVTYTYTFDYQGNSQQDIHPLTMDVPLPTPLKWQSGGVSYGNESILSEPFSTDELTHTQIQKTWTQSLNGTNPKAIVKVTGIVPKVTSPVKVAAVTARFFGDNYQTKLSLPSYNIQSKKQMDLKLTADKTSFELKHSDSATITGSLTDNDQPIPAEEMKDYHLNALLNGKATTSGSLDSTGHFNFNIAPKDLKVGDNQLVLVGADDVDAADDDRSHRSNAVTITIKREEGTLYISKVAENSTFIPTQLTGRPQWISRQNDWQLKVMDERGANSKWTLQVSLGTPFHLKDGSGLMTGDVALRHGHDQDEVLKNDAVNVMSKTTTTEDEETDVLPSHWNEVEGLALHVNGGAVAGDYEGTFDWQLVDGPQAD</sequence>
<dbReference type="Gene3D" id="2.60.120.200">
    <property type="match status" value="1"/>
</dbReference>